<dbReference type="Pfam" id="PF05050">
    <property type="entry name" value="Methyltransf_21"/>
    <property type="match status" value="1"/>
</dbReference>
<dbReference type="RefSeq" id="WP_268267220.1">
    <property type="nucleotide sequence ID" value="NZ_JALQCW010000108.1"/>
</dbReference>
<dbReference type="NCBIfam" id="TIGR01444">
    <property type="entry name" value="fkbM_fam"/>
    <property type="match status" value="1"/>
</dbReference>
<sequence>MGAIKNIFGDTQAYKLMRRIYRNIKGMPRHPLQDIKNERGLNLVRLGTSYGGWNFLDDGSLKNSLIISAGLGEDASFDIEFAAKYAARVIVVDPTPRAISHFEEIKKNIGRSRSAQYVNSGTQPVEAYDLSNINKSQLTLVTKALWNKSEKLKFFSPPDHSHVSHSIINFQNNYRKDTDFIEVEAVTLSGLIRETGINSSDVSLLKLDIEGAEIEVLTQCISEGFKPSQILVEFDELNCPSKKGFARISEIHSLLTSSGYRLVCTDGNADFLYIKNK</sequence>
<dbReference type="Proteomes" id="UP001155059">
    <property type="component" value="Unassembled WGS sequence"/>
</dbReference>
<dbReference type="EMBL" id="JALQCW010000108">
    <property type="protein sequence ID" value="MCK9802119.1"/>
    <property type="molecule type" value="Genomic_DNA"/>
</dbReference>
<reference evidence="2 3" key="1">
    <citation type="journal article" date="2022" name="Int. J. Syst. Evol. Microbiol.">
        <title>Pseudomonas aegrilactucae sp. nov. and Pseudomonas morbosilactucae sp. nov., pathogens causing bacterial rot of lettuce in Japan.</title>
        <authorList>
            <person name="Sawada H."/>
            <person name="Fujikawa T."/>
            <person name="Satou M."/>
        </authorList>
    </citation>
    <scope>NUCLEOTIDE SEQUENCE [LARGE SCALE GENOMIC DNA]</scope>
    <source>
        <strain evidence="2 3">MAFF 302030</strain>
    </source>
</reference>
<dbReference type="GO" id="GO:0008168">
    <property type="term" value="F:methyltransferase activity"/>
    <property type="evidence" value="ECO:0007669"/>
    <property type="project" value="UniProtKB-KW"/>
</dbReference>
<reference evidence="2 3" key="2">
    <citation type="journal article" date="2023" name="Plant Pathol.">
        <title>Dismantling and reorganizing Pseudomonas marginalis sensu#lato.</title>
        <authorList>
            <person name="Sawada H."/>
            <person name="Fujikawa T."/>
            <person name="Satou M."/>
        </authorList>
    </citation>
    <scope>NUCLEOTIDE SEQUENCE [LARGE SCALE GENOMIC DNA]</scope>
    <source>
        <strain evidence="2 3">MAFF 302030</strain>
    </source>
</reference>
<feature type="domain" description="Methyltransferase FkbM" evidence="1">
    <location>
        <begin position="88"/>
        <end position="262"/>
    </location>
</feature>
<protein>
    <submittedName>
        <fullName evidence="2">FkbM family methyltransferase</fullName>
    </submittedName>
</protein>
<organism evidence="2 3">
    <name type="scientific">Pseudomonas morbosilactucae</name>
    <dbReference type="NCBI Taxonomy" id="2938197"/>
    <lineage>
        <taxon>Bacteria</taxon>
        <taxon>Pseudomonadati</taxon>
        <taxon>Pseudomonadota</taxon>
        <taxon>Gammaproteobacteria</taxon>
        <taxon>Pseudomonadales</taxon>
        <taxon>Pseudomonadaceae</taxon>
        <taxon>Pseudomonas</taxon>
    </lineage>
</organism>
<dbReference type="InterPro" id="IPR029063">
    <property type="entry name" value="SAM-dependent_MTases_sf"/>
</dbReference>
<evidence type="ECO:0000313" key="2">
    <source>
        <dbReference type="EMBL" id="MCK9802119.1"/>
    </source>
</evidence>
<proteinExistence type="predicted"/>
<dbReference type="PANTHER" id="PTHR32026">
    <property type="entry name" value="METHYLTRANSFERASE-LIKE PROTEIN 24"/>
    <property type="match status" value="1"/>
</dbReference>
<accession>A0A9X2CB31</accession>
<name>A0A9X2CB31_9PSED</name>
<dbReference type="Gene3D" id="3.40.50.150">
    <property type="entry name" value="Vaccinia Virus protein VP39"/>
    <property type="match status" value="1"/>
</dbReference>
<dbReference type="SUPFAM" id="SSF53335">
    <property type="entry name" value="S-adenosyl-L-methionine-dependent methyltransferases"/>
    <property type="match status" value="1"/>
</dbReference>
<gene>
    <name evidence="2" type="ORF">M1B34_31785</name>
</gene>
<keyword evidence="2" id="KW-0489">Methyltransferase</keyword>
<keyword evidence="2" id="KW-0808">Transferase</keyword>
<comment type="caution">
    <text evidence="2">The sequence shown here is derived from an EMBL/GenBank/DDBJ whole genome shotgun (WGS) entry which is preliminary data.</text>
</comment>
<evidence type="ECO:0000259" key="1">
    <source>
        <dbReference type="Pfam" id="PF05050"/>
    </source>
</evidence>
<dbReference type="GO" id="GO:0032259">
    <property type="term" value="P:methylation"/>
    <property type="evidence" value="ECO:0007669"/>
    <property type="project" value="UniProtKB-KW"/>
</dbReference>
<dbReference type="AlphaFoldDB" id="A0A9X2CB31"/>
<evidence type="ECO:0000313" key="3">
    <source>
        <dbReference type="Proteomes" id="UP001155059"/>
    </source>
</evidence>
<dbReference type="InterPro" id="IPR006342">
    <property type="entry name" value="FkbM_mtfrase"/>
</dbReference>
<dbReference type="InterPro" id="IPR026913">
    <property type="entry name" value="METTL24"/>
</dbReference>